<dbReference type="SUPFAM" id="SSF54909">
    <property type="entry name" value="Dimeric alpha+beta barrel"/>
    <property type="match status" value="1"/>
</dbReference>
<evidence type="ECO:0000259" key="7">
    <source>
        <dbReference type="Pfam" id="PF04261"/>
    </source>
</evidence>
<evidence type="ECO:0000256" key="2">
    <source>
        <dbReference type="ARBA" id="ARBA00022559"/>
    </source>
</evidence>
<evidence type="ECO:0000256" key="6">
    <source>
        <dbReference type="ARBA" id="ARBA00025737"/>
    </source>
</evidence>
<sequence length="308" mass="33533">MAPISQPVVVPPSEAAVVLVLTLREGDDQPVLEAIADLTGVIRAVAFRYPDAQTTCVAGIGSAAWDRLFPGKPKPNGLHPFIELDGGTHVAPSTPGDLVLHVRGKRFDLCFELADKLLERLDGLVDVADRLQGFRYFDERDLLGFVDGTESPSGDEALQTVTITDDPPFDGGSYLITQRYLHDLTAWNGLTVEQQEAAIGRHKLDDIEIPDAKKAANSHVVLNSITDADGNDLKIVRENMPFGTVGEEYGTYFIGYASDPAVIERMLHNMFIGDPVGTHDRILDFSTAVTGSLFYIPTVDFLDDPKLA</sequence>
<dbReference type="Pfam" id="PF20628">
    <property type="entry name" value="Dyp_perox_C"/>
    <property type="match status" value="1"/>
</dbReference>
<dbReference type="KEGG" id="mgg:MPLG2_2911"/>
<keyword evidence="10" id="KW-1185">Reference proteome</keyword>
<dbReference type="PROSITE" id="PS51404">
    <property type="entry name" value="DYP_PEROXIDASE"/>
    <property type="match status" value="1"/>
</dbReference>
<gene>
    <name evidence="9" type="ORF">MPLG2_2911</name>
</gene>
<evidence type="ECO:0000259" key="8">
    <source>
        <dbReference type="Pfam" id="PF20628"/>
    </source>
</evidence>
<dbReference type="InterPro" id="IPR048328">
    <property type="entry name" value="Dyp_perox_C"/>
</dbReference>
<organism evidence="9 10">
    <name type="scientific">Micropruina glycogenica</name>
    <dbReference type="NCBI Taxonomy" id="75385"/>
    <lineage>
        <taxon>Bacteria</taxon>
        <taxon>Bacillati</taxon>
        <taxon>Actinomycetota</taxon>
        <taxon>Actinomycetes</taxon>
        <taxon>Propionibacteriales</taxon>
        <taxon>Nocardioidaceae</taxon>
        <taxon>Micropruina</taxon>
    </lineage>
</organism>
<dbReference type="GO" id="GO:0005829">
    <property type="term" value="C:cytosol"/>
    <property type="evidence" value="ECO:0007669"/>
    <property type="project" value="TreeGrafter"/>
</dbReference>
<feature type="domain" description="Dyp-type peroxidase C-terminal" evidence="8">
    <location>
        <begin position="138"/>
        <end position="300"/>
    </location>
</feature>
<keyword evidence="5" id="KW-0408">Iron</keyword>
<dbReference type="GO" id="GO:0020037">
    <property type="term" value="F:heme binding"/>
    <property type="evidence" value="ECO:0007669"/>
    <property type="project" value="InterPro"/>
</dbReference>
<dbReference type="InterPro" id="IPR011008">
    <property type="entry name" value="Dimeric_a/b-barrel"/>
</dbReference>
<dbReference type="InterPro" id="IPR048327">
    <property type="entry name" value="Dyp_perox_N"/>
</dbReference>
<dbReference type="OrthoDB" id="3251355at2"/>
<dbReference type="GO" id="GO:0046872">
    <property type="term" value="F:metal ion binding"/>
    <property type="evidence" value="ECO:0007669"/>
    <property type="project" value="UniProtKB-KW"/>
</dbReference>
<keyword evidence="3" id="KW-0479">Metal-binding</keyword>
<dbReference type="Pfam" id="PF04261">
    <property type="entry name" value="Dyp_perox_N"/>
    <property type="match status" value="1"/>
</dbReference>
<dbReference type="PANTHER" id="PTHR30521:SF0">
    <property type="entry name" value="DYP-TYPE PEROXIDASE FAMILY PROTEIN"/>
    <property type="match status" value="1"/>
</dbReference>
<dbReference type="InterPro" id="IPR006314">
    <property type="entry name" value="Dyp_peroxidase"/>
</dbReference>
<dbReference type="Proteomes" id="UP000238164">
    <property type="component" value="Chromosome 1"/>
</dbReference>
<comment type="similarity">
    <text evidence="6">Belongs to the DyP-type peroxidase family.</text>
</comment>
<evidence type="ECO:0000256" key="1">
    <source>
        <dbReference type="ARBA" id="ARBA00001970"/>
    </source>
</evidence>
<name>A0A2N9JK57_9ACTN</name>
<dbReference type="GO" id="GO:0004601">
    <property type="term" value="F:peroxidase activity"/>
    <property type="evidence" value="ECO:0007669"/>
    <property type="project" value="UniProtKB-KW"/>
</dbReference>
<keyword evidence="2 9" id="KW-0575">Peroxidase</keyword>
<dbReference type="EMBL" id="LT985188">
    <property type="protein sequence ID" value="SPD87941.1"/>
    <property type="molecule type" value="Genomic_DNA"/>
</dbReference>
<proteinExistence type="inferred from homology"/>
<dbReference type="PANTHER" id="PTHR30521">
    <property type="entry name" value="DEFERROCHELATASE/PEROXIDASE"/>
    <property type="match status" value="1"/>
</dbReference>
<dbReference type="NCBIfam" id="TIGR01413">
    <property type="entry name" value="Dyp_perox_fam"/>
    <property type="match status" value="1"/>
</dbReference>
<evidence type="ECO:0000313" key="9">
    <source>
        <dbReference type="EMBL" id="SPD87941.1"/>
    </source>
</evidence>
<comment type="cofactor">
    <cofactor evidence="1">
        <name>heme b</name>
        <dbReference type="ChEBI" id="CHEBI:60344"/>
    </cofactor>
</comment>
<keyword evidence="4" id="KW-0560">Oxidoreductase</keyword>
<evidence type="ECO:0000256" key="5">
    <source>
        <dbReference type="ARBA" id="ARBA00023004"/>
    </source>
</evidence>
<feature type="domain" description="Dyp-type peroxidase N-terminal" evidence="7">
    <location>
        <begin position="6"/>
        <end position="135"/>
    </location>
</feature>
<protein>
    <submittedName>
        <fullName evidence="9">Dyp-type peroxidase family</fullName>
    </submittedName>
</protein>
<reference evidence="9 10" key="1">
    <citation type="submission" date="2018-02" db="EMBL/GenBank/DDBJ databases">
        <authorList>
            <person name="Cohen D.B."/>
            <person name="Kent A.D."/>
        </authorList>
    </citation>
    <scope>NUCLEOTIDE SEQUENCE [LARGE SCALE GENOMIC DNA]</scope>
    <source>
        <strain evidence="9">1</strain>
    </source>
</reference>
<dbReference type="RefSeq" id="WP_105186562.1">
    <property type="nucleotide sequence ID" value="NZ_BAAAGO010000008.1"/>
</dbReference>
<dbReference type="AlphaFoldDB" id="A0A2N9JK57"/>
<evidence type="ECO:0000313" key="10">
    <source>
        <dbReference type="Proteomes" id="UP000238164"/>
    </source>
</evidence>
<accession>A0A2N9JK57</accession>
<evidence type="ECO:0000256" key="3">
    <source>
        <dbReference type="ARBA" id="ARBA00022723"/>
    </source>
</evidence>
<evidence type="ECO:0000256" key="4">
    <source>
        <dbReference type="ARBA" id="ARBA00023002"/>
    </source>
</evidence>